<dbReference type="Gene3D" id="3.10.120.10">
    <property type="entry name" value="Cytochrome b5-like heme/steroid binding domain"/>
    <property type="match status" value="1"/>
</dbReference>
<dbReference type="InterPro" id="IPR050668">
    <property type="entry name" value="Cytochrome_b5"/>
</dbReference>
<name>A0A6B2LJM8_9EUKA</name>
<sequence>MKDQLQKGKTCILLDHKIYDVTEYMSHHPGSATLLRAWNGQDCTGIWKSVPHSERAARILERHCIGTAEPQAGAPGQCAECGDVQDRTTRADPHSAHEARAAFHFFQSMVSHPKFPCIGAKMALQRTTYAFRLYDALPSASALARTSEDLLAFLARLEAQWQRGEHFNTFICAFAAPASGRYPCFVRLLC</sequence>
<dbReference type="Pfam" id="PF00173">
    <property type="entry name" value="Cyt-b5"/>
    <property type="match status" value="1"/>
</dbReference>
<proteinExistence type="inferred from homology"/>
<dbReference type="AlphaFoldDB" id="A0A6B2LJM8"/>
<evidence type="ECO:0000256" key="4">
    <source>
        <dbReference type="ARBA" id="ARBA00038168"/>
    </source>
</evidence>
<accession>A0A6B2LJM8</accession>
<feature type="domain" description="Cytochrome b5 heme-binding" evidence="5">
    <location>
        <begin position="12"/>
        <end position="69"/>
    </location>
</feature>
<dbReference type="GO" id="GO:0016020">
    <property type="term" value="C:membrane"/>
    <property type="evidence" value="ECO:0007669"/>
    <property type="project" value="TreeGrafter"/>
</dbReference>
<evidence type="ECO:0000256" key="3">
    <source>
        <dbReference type="ARBA" id="ARBA00023004"/>
    </source>
</evidence>
<dbReference type="SUPFAM" id="SSF55856">
    <property type="entry name" value="Cytochrome b5-like heme/steroid binding domain"/>
    <property type="match status" value="1"/>
</dbReference>
<dbReference type="SMART" id="SM01117">
    <property type="entry name" value="Cyt-b5"/>
    <property type="match status" value="1"/>
</dbReference>
<keyword evidence="3" id="KW-0408">Iron</keyword>
<dbReference type="PANTHER" id="PTHR19359">
    <property type="entry name" value="CYTOCHROME B5"/>
    <property type="match status" value="1"/>
</dbReference>
<evidence type="ECO:0000256" key="2">
    <source>
        <dbReference type="ARBA" id="ARBA00022723"/>
    </source>
</evidence>
<dbReference type="Pfam" id="PF08892">
    <property type="entry name" value="YqcI_YcgG"/>
    <property type="match status" value="1"/>
</dbReference>
<protein>
    <recommendedName>
        <fullName evidence="5">Cytochrome b5 heme-binding domain-containing protein</fullName>
    </recommendedName>
</protein>
<dbReference type="GO" id="GO:0046872">
    <property type="term" value="F:metal ion binding"/>
    <property type="evidence" value="ECO:0007669"/>
    <property type="project" value="UniProtKB-KW"/>
</dbReference>
<dbReference type="InterPro" id="IPR014988">
    <property type="entry name" value="Uncharacterised_YqcI/YcgG"/>
</dbReference>
<reference evidence="6" key="1">
    <citation type="journal article" date="2020" name="J. Eukaryot. Microbiol.">
        <title>De novo Sequencing, Assembly and Annotation of the Transcriptome for the Free-Living Testate Amoeba Arcella intermedia.</title>
        <authorList>
            <person name="Ribeiro G.M."/>
            <person name="Porfirio-Sousa A.L."/>
            <person name="Maurer-Alcala X.X."/>
            <person name="Katz L.A."/>
            <person name="Lahr D.J.G."/>
        </authorList>
    </citation>
    <scope>NUCLEOTIDE SEQUENCE</scope>
</reference>
<dbReference type="EMBL" id="GIBP01008333">
    <property type="protein sequence ID" value="NDV37302.1"/>
    <property type="molecule type" value="Transcribed_RNA"/>
</dbReference>
<keyword evidence="1" id="KW-0349">Heme</keyword>
<evidence type="ECO:0000259" key="5">
    <source>
        <dbReference type="PROSITE" id="PS50255"/>
    </source>
</evidence>
<dbReference type="InterPro" id="IPR036400">
    <property type="entry name" value="Cyt_B5-like_heme/steroid_sf"/>
</dbReference>
<comment type="similarity">
    <text evidence="4">Belongs to the cytochrome b5 family.</text>
</comment>
<evidence type="ECO:0000313" key="6">
    <source>
        <dbReference type="EMBL" id="NDV37302.1"/>
    </source>
</evidence>
<evidence type="ECO:0000256" key="1">
    <source>
        <dbReference type="ARBA" id="ARBA00022617"/>
    </source>
</evidence>
<organism evidence="6">
    <name type="scientific">Arcella intermedia</name>
    <dbReference type="NCBI Taxonomy" id="1963864"/>
    <lineage>
        <taxon>Eukaryota</taxon>
        <taxon>Amoebozoa</taxon>
        <taxon>Tubulinea</taxon>
        <taxon>Elardia</taxon>
        <taxon>Arcellinida</taxon>
        <taxon>Sphaerothecina</taxon>
        <taxon>Arcellidae</taxon>
        <taxon>Arcella</taxon>
    </lineage>
</organism>
<dbReference type="InterPro" id="IPR001199">
    <property type="entry name" value="Cyt_B5-like_heme/steroid-bd"/>
</dbReference>
<keyword evidence="2" id="KW-0479">Metal-binding</keyword>
<dbReference type="PROSITE" id="PS50255">
    <property type="entry name" value="CYTOCHROME_B5_2"/>
    <property type="match status" value="1"/>
</dbReference>
<dbReference type="GO" id="GO:0020037">
    <property type="term" value="F:heme binding"/>
    <property type="evidence" value="ECO:0007669"/>
    <property type="project" value="TreeGrafter"/>
</dbReference>